<sequence length="172" mass="17974">MVEGLFETFLSGTELSLIFAFVGLFLLMGEALVPGGTLMVLGVGVMVAGVTGQVFGFDGLLPLTVLTGVYGTIAFAGFKRFDFYGDRGEQTSGAESLRGETGVVEQTVTSQEGEVKLDSGGFDPFFMARSATGDEIPEGERVRVVDPGGGNVVQVESVSDDEGGDEKSPADR</sequence>
<feature type="region of interest" description="Disordered" evidence="1">
    <location>
        <begin position="137"/>
        <end position="172"/>
    </location>
</feature>
<organism evidence="3 4">
    <name type="scientific">Halorutilus salinus</name>
    <dbReference type="NCBI Taxonomy" id="2487751"/>
    <lineage>
        <taxon>Archaea</taxon>
        <taxon>Methanobacteriati</taxon>
        <taxon>Methanobacteriota</taxon>
        <taxon>Stenosarchaea group</taxon>
        <taxon>Halobacteria</taxon>
        <taxon>Halorutilales</taxon>
        <taxon>Halorutilaceae</taxon>
        <taxon>Halorutilus</taxon>
    </lineage>
</organism>
<feature type="transmembrane region" description="Helical" evidence="2">
    <location>
        <begin position="15"/>
        <end position="33"/>
    </location>
</feature>
<dbReference type="Gene3D" id="2.40.50.140">
    <property type="entry name" value="Nucleic acid-binding proteins"/>
    <property type="match status" value="1"/>
</dbReference>
<feature type="transmembrane region" description="Helical" evidence="2">
    <location>
        <begin position="38"/>
        <end position="55"/>
    </location>
</feature>
<dbReference type="GO" id="GO:0005886">
    <property type="term" value="C:plasma membrane"/>
    <property type="evidence" value="ECO:0007669"/>
    <property type="project" value="TreeGrafter"/>
</dbReference>
<keyword evidence="2" id="KW-1133">Transmembrane helix</keyword>
<evidence type="ECO:0000313" key="4">
    <source>
        <dbReference type="Proteomes" id="UP001149411"/>
    </source>
</evidence>
<dbReference type="AlphaFoldDB" id="A0A9Q4C374"/>
<comment type="caution">
    <text evidence="3">The sequence shown here is derived from an EMBL/GenBank/DDBJ whole genome shotgun (WGS) entry which is preliminary data.</text>
</comment>
<dbReference type="InterPro" id="IPR012340">
    <property type="entry name" value="NA-bd_OB-fold"/>
</dbReference>
<dbReference type="Proteomes" id="UP001149411">
    <property type="component" value="Unassembled WGS sequence"/>
</dbReference>
<accession>A0A9Q4C374</accession>
<name>A0A9Q4C374_9EURY</name>
<evidence type="ECO:0000256" key="1">
    <source>
        <dbReference type="SAM" id="MobiDB-lite"/>
    </source>
</evidence>
<keyword evidence="4" id="KW-1185">Reference proteome</keyword>
<keyword evidence="2" id="KW-0812">Transmembrane</keyword>
<feature type="transmembrane region" description="Helical" evidence="2">
    <location>
        <begin position="61"/>
        <end position="78"/>
    </location>
</feature>
<protein>
    <submittedName>
        <fullName evidence="3">NfeD family protein</fullName>
    </submittedName>
</protein>
<dbReference type="EMBL" id="RKLV01000005">
    <property type="protein sequence ID" value="MCX2819030.1"/>
    <property type="molecule type" value="Genomic_DNA"/>
</dbReference>
<proteinExistence type="predicted"/>
<evidence type="ECO:0000256" key="2">
    <source>
        <dbReference type="SAM" id="Phobius"/>
    </source>
</evidence>
<gene>
    <name evidence="3" type="ORF">EGH25_06655</name>
</gene>
<dbReference type="RefSeq" id="WP_266086936.1">
    <property type="nucleotide sequence ID" value="NZ_RKLV01000005.1"/>
</dbReference>
<evidence type="ECO:0000313" key="3">
    <source>
        <dbReference type="EMBL" id="MCX2819030.1"/>
    </source>
</evidence>
<dbReference type="PANTHER" id="PTHR33507">
    <property type="entry name" value="INNER MEMBRANE PROTEIN YBBJ"/>
    <property type="match status" value="1"/>
</dbReference>
<dbReference type="InterPro" id="IPR052165">
    <property type="entry name" value="Membrane_assoc_protease"/>
</dbReference>
<dbReference type="PANTHER" id="PTHR33507:SF3">
    <property type="entry name" value="INNER MEMBRANE PROTEIN YBBJ"/>
    <property type="match status" value="1"/>
</dbReference>
<reference evidence="3" key="1">
    <citation type="submission" date="2022-09" db="EMBL/GenBank/DDBJ databases">
        <title>Haloadaptaus new haloarchaeum isolated from saline soil.</title>
        <authorList>
            <person name="Duran-Viseras A."/>
            <person name="Sanchez-Porro C."/>
            <person name="Ventosa A."/>
        </authorList>
    </citation>
    <scope>NUCLEOTIDE SEQUENCE</scope>
    <source>
        <strain evidence="3">F3-133</strain>
    </source>
</reference>
<keyword evidence="2" id="KW-0472">Membrane</keyword>